<dbReference type="AlphaFoldDB" id="A0A1X7AKT6"/>
<protein>
    <submittedName>
        <fullName evidence="2">L-lysine cyclodeaminase</fullName>
        <ecNumber evidence="2">4.3.1.28</ecNumber>
    </submittedName>
</protein>
<dbReference type="PANTHER" id="PTHR13812">
    <property type="entry name" value="KETIMINE REDUCTASE MU-CRYSTALLIN"/>
    <property type="match status" value="1"/>
</dbReference>
<dbReference type="InterPro" id="IPR023401">
    <property type="entry name" value="ODC_N"/>
</dbReference>
<gene>
    <name evidence="2" type="primary">rapL</name>
    <name evidence="2" type="ORF">EHSB41UT_01786</name>
</gene>
<organism evidence="2 3">
    <name type="scientific">Parendozoicomonas haliclonae</name>
    <dbReference type="NCBI Taxonomy" id="1960125"/>
    <lineage>
        <taxon>Bacteria</taxon>
        <taxon>Pseudomonadati</taxon>
        <taxon>Pseudomonadota</taxon>
        <taxon>Gammaproteobacteria</taxon>
        <taxon>Oceanospirillales</taxon>
        <taxon>Endozoicomonadaceae</taxon>
        <taxon>Parendozoicomonas</taxon>
    </lineage>
</organism>
<evidence type="ECO:0000256" key="1">
    <source>
        <dbReference type="ARBA" id="ARBA00008903"/>
    </source>
</evidence>
<dbReference type="PANTHER" id="PTHR13812:SF19">
    <property type="entry name" value="KETIMINE REDUCTASE MU-CRYSTALLIN"/>
    <property type="match status" value="1"/>
</dbReference>
<dbReference type="Gene3D" id="3.40.50.720">
    <property type="entry name" value="NAD(P)-binding Rossmann-like Domain"/>
    <property type="match status" value="1"/>
</dbReference>
<dbReference type="SUPFAM" id="SSF51735">
    <property type="entry name" value="NAD(P)-binding Rossmann-fold domains"/>
    <property type="match status" value="1"/>
</dbReference>
<dbReference type="InterPro" id="IPR036291">
    <property type="entry name" value="NAD(P)-bd_dom_sf"/>
</dbReference>
<dbReference type="InterPro" id="IPR003462">
    <property type="entry name" value="ODC_Mu_crystall"/>
</dbReference>
<dbReference type="FunFam" id="3.40.50.720:FF:000311">
    <property type="entry name" value="Ornithine cyclodeaminase"/>
    <property type="match status" value="1"/>
</dbReference>
<dbReference type="GO" id="GO:0016491">
    <property type="term" value="F:oxidoreductase activity"/>
    <property type="evidence" value="ECO:0007669"/>
    <property type="project" value="UniProtKB-ARBA"/>
</dbReference>
<evidence type="ECO:0000313" key="2">
    <source>
        <dbReference type="EMBL" id="SMA44367.1"/>
    </source>
</evidence>
<keyword evidence="2" id="KW-0456">Lyase</keyword>
<dbReference type="Pfam" id="PF02423">
    <property type="entry name" value="OCD_Mu_crystall"/>
    <property type="match status" value="1"/>
</dbReference>
<keyword evidence="3" id="KW-1185">Reference proteome</keyword>
<evidence type="ECO:0000313" key="3">
    <source>
        <dbReference type="Proteomes" id="UP000196573"/>
    </source>
</evidence>
<name>A0A1X7AKT6_9GAMM</name>
<sequence length="315" mass="34625">MKNIPLITTEDCEHQLSWRGVMEALADGHKAERAQIDDILFQQDGKSLLNRAAWINGKGMGVKTATIFPNNQNLAKPLPNVNAVFSLFEDCTGLPTAIIDGTFLTKWKTAGDSILGSHFLARQDSRTLVILGAGAVAESLVEAYSEAFPNLEQIVLWNRTFAKAQDIAARYSTPSRPVIATQNLEQAIRSADIVSSATMSIEPFINGDWVQPGTHIDLIGAFRPDMREAMDNLITKARLFVDARETTLHDIGEIRIPLEQGTISEADIIADFYDLCAGTPGRQNDQEITLFKNGGGAHLDVMTALYIYNRHRSAV</sequence>
<dbReference type="RefSeq" id="WP_207626600.1">
    <property type="nucleotide sequence ID" value="NZ_CBCSCN010000008.1"/>
</dbReference>
<dbReference type="GO" id="GO:0016829">
    <property type="term" value="F:lyase activity"/>
    <property type="evidence" value="ECO:0007669"/>
    <property type="project" value="UniProtKB-KW"/>
</dbReference>
<accession>A0A1X7AKT6</accession>
<proteinExistence type="inferred from homology"/>
<dbReference type="GO" id="GO:0019752">
    <property type="term" value="P:carboxylic acid metabolic process"/>
    <property type="evidence" value="ECO:0007669"/>
    <property type="project" value="UniProtKB-ARBA"/>
</dbReference>
<dbReference type="PIRSF" id="PIRSF001439">
    <property type="entry name" value="CryM"/>
    <property type="match status" value="1"/>
</dbReference>
<dbReference type="Gene3D" id="3.30.1780.10">
    <property type="entry name" value="ornithine cyclodeaminase, domain 1"/>
    <property type="match status" value="1"/>
</dbReference>
<dbReference type="Proteomes" id="UP000196573">
    <property type="component" value="Unassembled WGS sequence"/>
</dbReference>
<comment type="similarity">
    <text evidence="1">Belongs to the ornithine cyclodeaminase/mu-crystallin family.</text>
</comment>
<dbReference type="EC" id="4.3.1.28" evidence="2"/>
<dbReference type="EMBL" id="FWPT01000003">
    <property type="protein sequence ID" value="SMA44367.1"/>
    <property type="molecule type" value="Genomic_DNA"/>
</dbReference>
<reference evidence="2 3" key="1">
    <citation type="submission" date="2017-03" db="EMBL/GenBank/DDBJ databases">
        <authorList>
            <person name="Afonso C.L."/>
            <person name="Miller P.J."/>
            <person name="Scott M.A."/>
            <person name="Spackman E."/>
            <person name="Goraichik I."/>
            <person name="Dimitrov K.M."/>
            <person name="Suarez D.L."/>
            <person name="Swayne D.E."/>
        </authorList>
    </citation>
    <scope>NUCLEOTIDE SEQUENCE [LARGE SCALE GENOMIC DNA]</scope>
    <source>
        <strain evidence="2">SB41UT1</strain>
    </source>
</reference>
<dbReference type="GO" id="GO:0005737">
    <property type="term" value="C:cytoplasm"/>
    <property type="evidence" value="ECO:0007669"/>
    <property type="project" value="TreeGrafter"/>
</dbReference>